<evidence type="ECO:0000256" key="1">
    <source>
        <dbReference type="SAM" id="MobiDB-lite"/>
    </source>
</evidence>
<dbReference type="AlphaFoldDB" id="A0A1H1EBB7"/>
<dbReference type="InterPro" id="IPR055768">
    <property type="entry name" value="DUF7344"/>
</dbReference>
<organism evidence="3 4">
    <name type="scientific">Natronobacterium texcoconense</name>
    <dbReference type="NCBI Taxonomy" id="1095778"/>
    <lineage>
        <taxon>Archaea</taxon>
        <taxon>Methanobacteriati</taxon>
        <taxon>Methanobacteriota</taxon>
        <taxon>Stenosarchaea group</taxon>
        <taxon>Halobacteria</taxon>
        <taxon>Halobacteriales</taxon>
        <taxon>Natrialbaceae</taxon>
        <taxon>Natronobacterium</taxon>
    </lineage>
</organism>
<accession>A0A1H1EBB7</accession>
<dbReference type="RefSeq" id="WP_090379816.1">
    <property type="nucleotide sequence ID" value="NZ_FNLC01000002.1"/>
</dbReference>
<evidence type="ECO:0000259" key="2">
    <source>
        <dbReference type="Pfam" id="PF24035"/>
    </source>
</evidence>
<dbReference type="OrthoDB" id="247722at2157"/>
<dbReference type="Pfam" id="PF24035">
    <property type="entry name" value="DUF7344"/>
    <property type="match status" value="1"/>
</dbReference>
<feature type="region of interest" description="Disordered" evidence="1">
    <location>
        <begin position="1"/>
        <end position="30"/>
    </location>
</feature>
<dbReference type="EMBL" id="FNLC01000002">
    <property type="protein sequence ID" value="SDQ86062.1"/>
    <property type="molecule type" value="Genomic_DNA"/>
</dbReference>
<gene>
    <name evidence="3" type="ORF">SAMN04489842_1524</name>
</gene>
<name>A0A1H1EBB7_NATTX</name>
<evidence type="ECO:0000313" key="3">
    <source>
        <dbReference type="EMBL" id="SDQ86062.1"/>
    </source>
</evidence>
<proteinExistence type="predicted"/>
<feature type="domain" description="DUF7344" evidence="2">
    <location>
        <begin position="28"/>
        <end position="113"/>
    </location>
</feature>
<protein>
    <recommendedName>
        <fullName evidence="2">DUF7344 domain-containing protein</fullName>
    </recommendedName>
</protein>
<sequence>MIPVTSEPESLSTTSSTAADESGPAAGVLDNDRRRTVLRYLAEQDDGEAVSLSDLADHVAFEERTEDRGKLAEYGDALLGAHRRIHISLRHDHVPRLAAADAVTFNTDANTVTVTGEGMALLAEQNAAA</sequence>
<reference evidence="4" key="1">
    <citation type="submission" date="2016-10" db="EMBL/GenBank/DDBJ databases">
        <authorList>
            <person name="Varghese N."/>
            <person name="Submissions S."/>
        </authorList>
    </citation>
    <scope>NUCLEOTIDE SEQUENCE [LARGE SCALE GENOMIC DNA]</scope>
    <source>
        <strain evidence="4">DSM 24767</strain>
    </source>
</reference>
<keyword evidence="4" id="KW-1185">Reference proteome</keyword>
<evidence type="ECO:0000313" key="4">
    <source>
        <dbReference type="Proteomes" id="UP000198848"/>
    </source>
</evidence>
<feature type="compositionally biased region" description="Low complexity" evidence="1">
    <location>
        <begin position="1"/>
        <end position="22"/>
    </location>
</feature>
<dbReference type="Proteomes" id="UP000198848">
    <property type="component" value="Unassembled WGS sequence"/>
</dbReference>